<evidence type="ECO:0000313" key="1">
    <source>
        <dbReference type="EMBL" id="KPL52373.1"/>
    </source>
</evidence>
<organism evidence="1 2">
    <name type="scientific">Prosthecodimorpha hirschii</name>
    <dbReference type="NCBI Taxonomy" id="665126"/>
    <lineage>
        <taxon>Bacteria</taxon>
        <taxon>Pseudomonadati</taxon>
        <taxon>Pseudomonadota</taxon>
        <taxon>Alphaproteobacteria</taxon>
        <taxon>Hyphomicrobiales</taxon>
        <taxon>Ancalomicrobiaceae</taxon>
        <taxon>Prosthecodimorpha</taxon>
    </lineage>
</organism>
<dbReference type="STRING" id="665126.ABB55_09135"/>
<reference evidence="1 2" key="1">
    <citation type="submission" date="2015-09" db="EMBL/GenBank/DDBJ databases">
        <authorList>
            <person name="Jackson K.R."/>
            <person name="Lunt B.L."/>
            <person name="Fisher J.N.B."/>
            <person name="Gardner A.V."/>
            <person name="Bailey M.E."/>
            <person name="Deus L.M."/>
            <person name="Earl A.S."/>
            <person name="Gibby P.D."/>
            <person name="Hartmann K.A."/>
            <person name="Liu J.E."/>
            <person name="Manci A.M."/>
            <person name="Nielsen D.A."/>
            <person name="Solomon M.B."/>
            <person name="Breakwell D.P."/>
            <person name="Burnett S.H."/>
            <person name="Grose J.H."/>
        </authorList>
    </citation>
    <scope>NUCLEOTIDE SEQUENCE [LARGE SCALE GENOMIC DNA]</scope>
    <source>
        <strain evidence="1 2">16</strain>
    </source>
</reference>
<dbReference type="RefSeq" id="WP_054358536.1">
    <property type="nucleotide sequence ID" value="NZ_LJYW01000001.1"/>
</dbReference>
<name>A0A0P6VJ78_9HYPH</name>
<reference evidence="1 2" key="2">
    <citation type="submission" date="2015-10" db="EMBL/GenBank/DDBJ databases">
        <title>Draft Genome Sequence of Prosthecomicrobium hirschii ATCC 27832.</title>
        <authorList>
            <person name="Daniel J."/>
            <person name="Givan S.A."/>
            <person name="Brun Y.V."/>
            <person name="Brown P.J."/>
        </authorList>
    </citation>
    <scope>NUCLEOTIDE SEQUENCE [LARGE SCALE GENOMIC DNA]</scope>
    <source>
        <strain evidence="1 2">16</strain>
    </source>
</reference>
<accession>A0A0P6VJ78</accession>
<gene>
    <name evidence="1" type="ORF">ABB55_09135</name>
</gene>
<dbReference type="Proteomes" id="UP000048984">
    <property type="component" value="Unassembled WGS sequence"/>
</dbReference>
<protein>
    <submittedName>
        <fullName evidence="1">Uncharacterized protein</fullName>
    </submittedName>
</protein>
<comment type="caution">
    <text evidence="1">The sequence shown here is derived from an EMBL/GenBank/DDBJ whole genome shotgun (WGS) entry which is preliminary data.</text>
</comment>
<dbReference type="AlphaFoldDB" id="A0A0P6VJ78"/>
<keyword evidence="2" id="KW-1185">Reference proteome</keyword>
<sequence length="362" mass="39508">MVNLNTNRIAHTPTGNQNVASLDDIVNVASQSKADSQIRAKSDGLGGVVVYGHKGGFRSLFNKSNPHRQDAGTLEVKKSLEHYVQGKNPQTQEVARQFLSRFVSKGGDVTANITNQDILTLKQKLDEAENATVGLGVINQALKRDPSNFLLAVTPRLSSIADGIELANMRHYRPQSGDKFDNIAFPEINAGLALGVLKKLGDGGDLLPSDRKLLMDLHRNDSQARGNNLNQLFNRYDESGNREALIGGLADAIKNRFFAEQSCGSVDFDNHPELPRQNDIRAPVYLHDEAARNHLAGFSGANANEKLDKLVNAYERHLEAPPERLHGNNIGQQMGVVRHAPTNGQALALSFDKFLDVVGLKG</sequence>
<evidence type="ECO:0000313" key="2">
    <source>
        <dbReference type="Proteomes" id="UP000048984"/>
    </source>
</evidence>
<dbReference type="EMBL" id="LJYW01000001">
    <property type="protein sequence ID" value="KPL52373.1"/>
    <property type="molecule type" value="Genomic_DNA"/>
</dbReference>
<proteinExistence type="predicted"/>